<evidence type="ECO:0000256" key="1">
    <source>
        <dbReference type="SAM" id="MobiDB-lite"/>
    </source>
</evidence>
<dbReference type="Proteomes" id="UP000233551">
    <property type="component" value="Unassembled WGS sequence"/>
</dbReference>
<reference evidence="2 3" key="1">
    <citation type="submission" date="2017-11" db="EMBL/GenBank/DDBJ databases">
        <title>De-novo sequencing of pomegranate (Punica granatum L.) genome.</title>
        <authorList>
            <person name="Akparov Z."/>
            <person name="Amiraslanov A."/>
            <person name="Hajiyeva S."/>
            <person name="Abbasov M."/>
            <person name="Kaur K."/>
            <person name="Hamwieh A."/>
            <person name="Solovyev V."/>
            <person name="Salamov A."/>
            <person name="Braich B."/>
            <person name="Kosarev P."/>
            <person name="Mahmoud A."/>
            <person name="Hajiyev E."/>
            <person name="Babayeva S."/>
            <person name="Izzatullayeva V."/>
            <person name="Mammadov A."/>
            <person name="Mammadov A."/>
            <person name="Sharifova S."/>
            <person name="Ojaghi J."/>
            <person name="Eynullazada K."/>
            <person name="Bayramov B."/>
            <person name="Abdulazimova A."/>
            <person name="Shahmuradov I."/>
        </authorList>
    </citation>
    <scope>NUCLEOTIDE SEQUENCE [LARGE SCALE GENOMIC DNA]</scope>
    <source>
        <strain evidence="3">cv. AG2017</strain>
        <tissue evidence="2">Leaf</tissue>
    </source>
</reference>
<sequence>MTGETALDPGGVKEYSPWVLLDQPNPPRSLSLGFQVFLVMLVRYTRFGIVKTWGTMKFGAKEHPVRPWGARELSAISSGDMAASSMTPMDFGGLSSHKASHAPPWHPRQSVEKWVGTRAPGTARCKVGLVGLLRGRSRRSWKVPNVPKPRQTQNSEIKLGKSQADPVGSGGYRNTGWFSGGFGRFRPWQEVARAVGVGWS</sequence>
<accession>A0A2I0L3Q8</accession>
<organism evidence="2 3">
    <name type="scientific">Punica granatum</name>
    <name type="common">Pomegranate</name>
    <dbReference type="NCBI Taxonomy" id="22663"/>
    <lineage>
        <taxon>Eukaryota</taxon>
        <taxon>Viridiplantae</taxon>
        <taxon>Streptophyta</taxon>
        <taxon>Embryophyta</taxon>
        <taxon>Tracheophyta</taxon>
        <taxon>Spermatophyta</taxon>
        <taxon>Magnoliopsida</taxon>
        <taxon>eudicotyledons</taxon>
        <taxon>Gunneridae</taxon>
        <taxon>Pentapetalae</taxon>
        <taxon>rosids</taxon>
        <taxon>malvids</taxon>
        <taxon>Myrtales</taxon>
        <taxon>Lythraceae</taxon>
        <taxon>Punica</taxon>
    </lineage>
</organism>
<comment type="caution">
    <text evidence="2">The sequence shown here is derived from an EMBL/GenBank/DDBJ whole genome shotgun (WGS) entry which is preliminary data.</text>
</comment>
<protein>
    <submittedName>
        <fullName evidence="2">Uncharacterized protein</fullName>
    </submittedName>
</protein>
<evidence type="ECO:0000313" key="3">
    <source>
        <dbReference type="Proteomes" id="UP000233551"/>
    </source>
</evidence>
<evidence type="ECO:0000313" key="2">
    <source>
        <dbReference type="EMBL" id="PKI74766.1"/>
    </source>
</evidence>
<gene>
    <name evidence="2" type="ORF">CRG98_004842</name>
</gene>
<feature type="region of interest" description="Disordered" evidence="1">
    <location>
        <begin position="141"/>
        <end position="170"/>
    </location>
</feature>
<proteinExistence type="predicted"/>
<keyword evidence="3" id="KW-1185">Reference proteome</keyword>
<dbReference type="AlphaFoldDB" id="A0A2I0L3Q8"/>
<name>A0A2I0L3Q8_PUNGR</name>
<dbReference type="EMBL" id="PGOL01000194">
    <property type="protein sequence ID" value="PKI74766.1"/>
    <property type="molecule type" value="Genomic_DNA"/>
</dbReference>